<sequence length="219" mass="24604">MGNCPYWSWLLSHRLLGSSYAWQAGVQGWQTLVNEELSLFIVEKETRGKPLVLGNCRKGRDAIRIIHNPAEYTSLTLSITLRCYLFADALYLVNNDVNNIVEYEKAAQEVLELTAGEPGRASRVSRRHGDNRASQACQITVTSCTTLTATRGVYTINCMQVVHTTLHGVVAAYPPIQQIETCNVERGLALTQMYPKFVKEEELTCWSMQDWYLGGNLAK</sequence>
<dbReference type="Proteomes" id="UP000799755">
    <property type="component" value="Unassembled WGS sequence"/>
</dbReference>
<reference evidence="1" key="1">
    <citation type="journal article" date="2020" name="Stud. Mycol.">
        <title>101 Dothideomycetes genomes: a test case for predicting lifestyles and emergence of pathogens.</title>
        <authorList>
            <person name="Haridas S."/>
            <person name="Albert R."/>
            <person name="Binder M."/>
            <person name="Bloem J."/>
            <person name="Labutti K."/>
            <person name="Salamov A."/>
            <person name="Andreopoulos B."/>
            <person name="Baker S."/>
            <person name="Barry K."/>
            <person name="Bills G."/>
            <person name="Bluhm B."/>
            <person name="Cannon C."/>
            <person name="Castanera R."/>
            <person name="Culley D."/>
            <person name="Daum C."/>
            <person name="Ezra D."/>
            <person name="Gonzalez J."/>
            <person name="Henrissat B."/>
            <person name="Kuo A."/>
            <person name="Liang C."/>
            <person name="Lipzen A."/>
            <person name="Lutzoni F."/>
            <person name="Magnuson J."/>
            <person name="Mondo S."/>
            <person name="Nolan M."/>
            <person name="Ohm R."/>
            <person name="Pangilinan J."/>
            <person name="Park H.-J."/>
            <person name="Ramirez L."/>
            <person name="Alfaro M."/>
            <person name="Sun H."/>
            <person name="Tritt A."/>
            <person name="Yoshinaga Y."/>
            <person name="Zwiers L.-H."/>
            <person name="Turgeon B."/>
            <person name="Goodwin S."/>
            <person name="Spatafora J."/>
            <person name="Crous P."/>
            <person name="Grigoriev I."/>
        </authorList>
    </citation>
    <scope>NUCLEOTIDE SEQUENCE</scope>
    <source>
        <strain evidence="1">ATCC 200398</strain>
    </source>
</reference>
<evidence type="ECO:0000313" key="2">
    <source>
        <dbReference type="Proteomes" id="UP000799755"/>
    </source>
</evidence>
<gene>
    <name evidence="1" type="ORF">BDR25DRAFT_352811</name>
</gene>
<comment type="caution">
    <text evidence="1">The sequence shown here is derived from an EMBL/GenBank/DDBJ whole genome shotgun (WGS) entry which is preliminary data.</text>
</comment>
<keyword evidence="2" id="KW-1185">Reference proteome</keyword>
<dbReference type="EMBL" id="MU003500">
    <property type="protein sequence ID" value="KAF2473393.1"/>
    <property type="molecule type" value="Genomic_DNA"/>
</dbReference>
<name>A0ACB6R3I7_9PLEO</name>
<organism evidence="1 2">
    <name type="scientific">Lindgomyces ingoldianus</name>
    <dbReference type="NCBI Taxonomy" id="673940"/>
    <lineage>
        <taxon>Eukaryota</taxon>
        <taxon>Fungi</taxon>
        <taxon>Dikarya</taxon>
        <taxon>Ascomycota</taxon>
        <taxon>Pezizomycotina</taxon>
        <taxon>Dothideomycetes</taxon>
        <taxon>Pleosporomycetidae</taxon>
        <taxon>Pleosporales</taxon>
        <taxon>Lindgomycetaceae</taxon>
        <taxon>Lindgomyces</taxon>
    </lineage>
</organism>
<evidence type="ECO:0000313" key="1">
    <source>
        <dbReference type="EMBL" id="KAF2473393.1"/>
    </source>
</evidence>
<proteinExistence type="predicted"/>
<protein>
    <submittedName>
        <fullName evidence="1">Uncharacterized protein</fullName>
    </submittedName>
</protein>
<accession>A0ACB6R3I7</accession>